<dbReference type="InterPro" id="IPR017896">
    <property type="entry name" value="4Fe4S_Fe-S-bd"/>
</dbReference>
<dbReference type="PANTHER" id="PTHR43034:SF2">
    <property type="entry name" value="ION-TRANSLOCATING OXIDOREDUCTASE COMPLEX SUBUNIT C"/>
    <property type="match status" value="1"/>
</dbReference>
<dbReference type="NCBIfam" id="TIGR01945">
    <property type="entry name" value="rnfC"/>
    <property type="match status" value="1"/>
</dbReference>
<evidence type="ECO:0000256" key="2">
    <source>
        <dbReference type="ARBA" id="ARBA00022485"/>
    </source>
</evidence>
<comment type="similarity">
    <text evidence="8">Belongs to the 4Fe4S bacterial-type ferredoxin family. RnfC subfamily.</text>
</comment>
<keyword evidence="2 8" id="KW-0004">4Fe-4S</keyword>
<keyword evidence="4 8" id="KW-0677">Repeat</keyword>
<keyword evidence="6 8" id="KW-0408">Iron</keyword>
<feature type="binding site" evidence="8">
    <location>
        <position position="413"/>
    </location>
    <ligand>
        <name>[4Fe-4S] cluster</name>
        <dbReference type="ChEBI" id="CHEBI:49883"/>
        <label>2</label>
    </ligand>
</feature>
<dbReference type="InterPro" id="IPR011538">
    <property type="entry name" value="Nuo51_FMN-bd"/>
</dbReference>
<comment type="cofactor">
    <cofactor evidence="8">
        <name>[4Fe-4S] cluster</name>
        <dbReference type="ChEBI" id="CHEBI:49883"/>
    </cofactor>
    <text evidence="8">Binds 2 [4Fe-4S] clusters per subunit.</text>
</comment>
<dbReference type="EMBL" id="AP011747">
    <property type="protein sequence ID" value="BAL56439.1"/>
    <property type="molecule type" value="Genomic_DNA"/>
</dbReference>
<dbReference type="GO" id="GO:0051539">
    <property type="term" value="F:4 iron, 4 sulfur cluster binding"/>
    <property type="evidence" value="ECO:0007669"/>
    <property type="project" value="UniProtKB-KW"/>
</dbReference>
<dbReference type="InterPro" id="IPR037225">
    <property type="entry name" value="Nuo51_FMN-bd_sf"/>
</dbReference>
<dbReference type="Gene3D" id="2.40.50.100">
    <property type="match status" value="1"/>
</dbReference>
<dbReference type="SUPFAM" id="SSF142019">
    <property type="entry name" value="Nqo1 FMN-binding domain-like"/>
    <property type="match status" value="1"/>
</dbReference>
<dbReference type="Pfam" id="PF13375">
    <property type="entry name" value="RnfC_N"/>
    <property type="match status" value="1"/>
</dbReference>
<dbReference type="GO" id="GO:0009055">
    <property type="term" value="F:electron transfer activity"/>
    <property type="evidence" value="ECO:0007669"/>
    <property type="project" value="InterPro"/>
</dbReference>
<dbReference type="PANTHER" id="PTHR43034">
    <property type="entry name" value="ION-TRANSLOCATING OXIDOREDUCTASE COMPLEX SUBUNIT C"/>
    <property type="match status" value="1"/>
</dbReference>
<keyword evidence="7 8" id="KW-0411">Iron-sulfur</keyword>
<sequence length="474" mass="52193">MAVLGSLKTFKGGHYFGLFEGTPRGKRLQAAPLPQRVLIPMRQGFSVEVAPVVKEGQRVKTGQIIGRNEPDPKKPSTPVHASISGTVTKLEKRPHPLGGETLYALIESDGKDEWVTLDRPANYEKLPPEELGKILYEAGVTSGGQAGFPTIYHSAYATPEKIRYLIINAVETEPFCEATDQLMYEEFDKFVNGIKILRAALGNVQVHIGLAYNKPRIYEELIERLEYYDWCTIHQLRPKYPQGDDAVLIRTLLGLLLPQRGYATDVGCVVQDVQHCVAAYEAVVEGKPFVERVVSVAGSAIKEPGNYRVRVGTPIANLLEKNLKCNGRIVVGSVMRGQAQGDLEVPITRETPAVIALREAQYELFPIAGPGFDRDSFTGAYLSLPWVKYKRATTSLNGNPRTCVKCGYCVDVCPQNLVPALLGEYSANGLLSEAQSIDLFACIECGLCAYVCPSKIPLLEQIREGKRKILQETA</sequence>
<feature type="domain" description="4Fe-4S ferredoxin-type" evidence="9">
    <location>
        <begin position="433"/>
        <end position="462"/>
    </location>
</feature>
<dbReference type="GO" id="GO:0016655">
    <property type="term" value="F:oxidoreductase activity, acting on NAD(P)H, quinone or similar compound as acceptor"/>
    <property type="evidence" value="ECO:0007669"/>
    <property type="project" value="InterPro"/>
</dbReference>
<dbReference type="InterPro" id="IPR010208">
    <property type="entry name" value="Ion_transpt_RnfC/RsxC"/>
</dbReference>
<evidence type="ECO:0000259" key="9">
    <source>
        <dbReference type="PROSITE" id="PS51379"/>
    </source>
</evidence>
<reference evidence="10" key="2">
    <citation type="journal article" date="2012" name="PLoS ONE">
        <title>A Deeply Branching Thermophilic Bacterium with an Ancient Acetyl-CoA Pathway Dominates a Subsurface Ecosystem.</title>
        <authorList>
            <person name="Takami H."/>
            <person name="Noguchi H."/>
            <person name="Takaki Y."/>
            <person name="Uchiyama I."/>
            <person name="Toyoda A."/>
            <person name="Nishi S."/>
            <person name="Chee G.-J."/>
            <person name="Arai W."/>
            <person name="Nunoura T."/>
            <person name="Itoh T."/>
            <person name="Hattori M."/>
            <person name="Takai K."/>
        </authorList>
    </citation>
    <scope>NUCLEOTIDE SEQUENCE</scope>
</reference>
<dbReference type="GO" id="GO:0022900">
    <property type="term" value="P:electron transport chain"/>
    <property type="evidence" value="ECO:0007669"/>
    <property type="project" value="UniProtKB-UniRule"/>
</dbReference>
<dbReference type="GO" id="GO:0046872">
    <property type="term" value="F:metal ion binding"/>
    <property type="evidence" value="ECO:0007669"/>
    <property type="project" value="UniProtKB-KW"/>
</dbReference>
<gene>
    <name evidence="8" type="primary">rnfC</name>
    <name evidence="10" type="ORF">HGMM_F37H05C32</name>
</gene>
<feature type="binding site" evidence="8">
    <location>
        <position position="403"/>
    </location>
    <ligand>
        <name>[4Fe-4S] cluster</name>
        <dbReference type="ChEBI" id="CHEBI:49883"/>
        <label>1</label>
    </ligand>
</feature>
<keyword evidence="1 8" id="KW-0813">Transport</keyword>
<dbReference type="InterPro" id="IPR026902">
    <property type="entry name" value="RnfC_N"/>
</dbReference>
<dbReference type="InterPro" id="IPR017900">
    <property type="entry name" value="4Fe4S_Fe_S_CS"/>
</dbReference>
<dbReference type="Gene3D" id="3.40.50.11540">
    <property type="entry name" value="NADH-ubiquinone oxidoreductase 51kDa subunit"/>
    <property type="match status" value="1"/>
</dbReference>
<name>H5SJV3_9BACT</name>
<feature type="binding site" evidence="8">
    <location>
        <position position="406"/>
    </location>
    <ligand>
        <name>[4Fe-4S] cluster</name>
        <dbReference type="ChEBI" id="CHEBI:49883"/>
        <label>1</label>
    </ligand>
</feature>
<evidence type="ECO:0000256" key="1">
    <source>
        <dbReference type="ARBA" id="ARBA00022448"/>
    </source>
</evidence>
<feature type="binding site" evidence="8">
    <location>
        <position position="448"/>
    </location>
    <ligand>
        <name>[4Fe-4S] cluster</name>
        <dbReference type="ChEBI" id="CHEBI:49883"/>
        <label>2</label>
    </ligand>
</feature>
<comment type="function">
    <text evidence="8">Part of a membrane-bound complex that couples electron transfer with translocation of ions across the membrane.</text>
</comment>
<dbReference type="PROSITE" id="PS00198">
    <property type="entry name" value="4FE4S_FER_1"/>
    <property type="match status" value="1"/>
</dbReference>
<dbReference type="HAMAP" id="MF_00461">
    <property type="entry name" value="RsxC_RnfC"/>
    <property type="match status" value="1"/>
</dbReference>
<reference evidence="10" key="1">
    <citation type="journal article" date="2005" name="Environ. Microbiol.">
        <title>Genetic and functional properties of uncultivated thermophilic crenarchaeotes from a subsurface gold mine as revealed by analysis of genome fragments.</title>
        <authorList>
            <person name="Nunoura T."/>
            <person name="Hirayama H."/>
            <person name="Takami H."/>
            <person name="Oida H."/>
            <person name="Nishi S."/>
            <person name="Shimamura S."/>
            <person name="Suzuki Y."/>
            <person name="Inagaki F."/>
            <person name="Takai K."/>
            <person name="Nealson K.H."/>
            <person name="Horikoshi K."/>
        </authorList>
    </citation>
    <scope>NUCLEOTIDE SEQUENCE</scope>
</reference>
<keyword evidence="8" id="KW-0472">Membrane</keyword>
<dbReference type="Gene3D" id="3.30.70.20">
    <property type="match status" value="1"/>
</dbReference>
<protein>
    <recommendedName>
        <fullName evidence="8">Ion-translocating oxidoreductase complex subunit C</fullName>
        <ecNumber evidence="8">7.-.-.-</ecNumber>
    </recommendedName>
    <alternativeName>
        <fullName evidence="8">Rnf electron transport complex subunit C</fullName>
    </alternativeName>
</protein>
<evidence type="ECO:0000256" key="6">
    <source>
        <dbReference type="ARBA" id="ARBA00023004"/>
    </source>
</evidence>
<dbReference type="SUPFAM" id="SSF46548">
    <property type="entry name" value="alpha-helical ferredoxin"/>
    <property type="match status" value="1"/>
</dbReference>
<feature type="domain" description="4Fe-4S ferredoxin-type" evidence="9">
    <location>
        <begin position="394"/>
        <end position="424"/>
    </location>
</feature>
<organism evidence="10">
    <name type="scientific">uncultured Acetothermia bacterium</name>
    <dbReference type="NCBI Taxonomy" id="236499"/>
    <lineage>
        <taxon>Bacteria</taxon>
        <taxon>Candidatus Bipolaricaulota</taxon>
        <taxon>environmental samples</taxon>
    </lineage>
</organism>
<dbReference type="Pfam" id="PF01512">
    <property type="entry name" value="Complex1_51K"/>
    <property type="match status" value="1"/>
</dbReference>
<dbReference type="Pfam" id="PF11973">
    <property type="entry name" value="NQRA_SLBB"/>
    <property type="match status" value="1"/>
</dbReference>
<comment type="subunit">
    <text evidence="8">The complex is composed of six subunits: RnfA, RnfB, RnfC, RnfD, RnfE and RnfG.</text>
</comment>
<evidence type="ECO:0000256" key="7">
    <source>
        <dbReference type="ARBA" id="ARBA00023014"/>
    </source>
</evidence>
<evidence type="ECO:0000256" key="5">
    <source>
        <dbReference type="ARBA" id="ARBA00022982"/>
    </source>
</evidence>
<dbReference type="Pfam" id="PF13237">
    <property type="entry name" value="Fer4_10"/>
    <property type="match status" value="1"/>
</dbReference>
<evidence type="ECO:0000256" key="3">
    <source>
        <dbReference type="ARBA" id="ARBA00022723"/>
    </source>
</evidence>
<feature type="binding site" evidence="8">
    <location>
        <position position="452"/>
    </location>
    <ligand>
        <name>[4Fe-4S] cluster</name>
        <dbReference type="ChEBI" id="CHEBI:49883"/>
        <label>1</label>
    </ligand>
</feature>
<dbReference type="PROSITE" id="PS51379">
    <property type="entry name" value="4FE4S_FER_2"/>
    <property type="match status" value="2"/>
</dbReference>
<accession>H5SJV3</accession>
<feature type="binding site" evidence="8">
    <location>
        <position position="445"/>
    </location>
    <ligand>
        <name>[4Fe-4S] cluster</name>
        <dbReference type="ChEBI" id="CHEBI:49883"/>
        <label>2</label>
    </ligand>
</feature>
<proteinExistence type="inferred from homology"/>
<feature type="binding site" evidence="8">
    <location>
        <position position="409"/>
    </location>
    <ligand>
        <name>[4Fe-4S] cluster</name>
        <dbReference type="ChEBI" id="CHEBI:49883"/>
        <label>1</label>
    </ligand>
</feature>
<dbReference type="EC" id="7.-.-.-" evidence="8"/>
<evidence type="ECO:0000256" key="4">
    <source>
        <dbReference type="ARBA" id="ARBA00022737"/>
    </source>
</evidence>
<comment type="subcellular location">
    <subcellularLocation>
        <location evidence="8">Cell membrane</location>
        <topology evidence="8">Peripheral membrane protein</topology>
    </subcellularLocation>
</comment>
<keyword evidence="8" id="KW-1278">Translocase</keyword>
<evidence type="ECO:0000313" key="10">
    <source>
        <dbReference type="EMBL" id="BAL56439.1"/>
    </source>
</evidence>
<keyword evidence="5 8" id="KW-0249">Electron transport</keyword>
<dbReference type="GO" id="GO:0005886">
    <property type="term" value="C:plasma membrane"/>
    <property type="evidence" value="ECO:0007669"/>
    <property type="project" value="UniProtKB-SubCell"/>
</dbReference>
<feature type="binding site" evidence="8">
    <location>
        <position position="442"/>
    </location>
    <ligand>
        <name>[4Fe-4S] cluster</name>
        <dbReference type="ChEBI" id="CHEBI:49883"/>
        <label>2</label>
    </ligand>
</feature>
<keyword evidence="3 8" id="KW-0479">Metal-binding</keyword>
<dbReference type="AlphaFoldDB" id="H5SJV3"/>
<dbReference type="InterPro" id="IPR022615">
    <property type="entry name" value="NqrA_C_domain"/>
</dbReference>
<evidence type="ECO:0000256" key="8">
    <source>
        <dbReference type="HAMAP-Rule" id="MF_00461"/>
    </source>
</evidence>
<keyword evidence="8" id="KW-1003">Cell membrane</keyword>